<dbReference type="SUPFAM" id="SSF48452">
    <property type="entry name" value="TPR-like"/>
    <property type="match status" value="1"/>
</dbReference>
<gene>
    <name evidence="3" type="ORF">GGR30_003022</name>
</gene>
<keyword evidence="4" id="KW-1185">Reference proteome</keyword>
<proteinExistence type="predicted"/>
<feature type="signal peptide" evidence="2">
    <location>
        <begin position="1"/>
        <end position="24"/>
    </location>
</feature>
<evidence type="ECO:0000313" key="4">
    <source>
        <dbReference type="Proteomes" id="UP000530571"/>
    </source>
</evidence>
<reference evidence="3 4" key="1">
    <citation type="submission" date="2020-08" db="EMBL/GenBank/DDBJ databases">
        <title>Genomic Encyclopedia of Type Strains, Phase IV (KMG-IV): sequencing the most valuable type-strain genomes for metagenomic binning, comparative biology and taxonomic classification.</title>
        <authorList>
            <person name="Goeker M."/>
        </authorList>
    </citation>
    <scope>NUCLEOTIDE SEQUENCE [LARGE SCALE GENOMIC DNA]</scope>
    <source>
        <strain evidence="3 4">DSM 28101</strain>
    </source>
</reference>
<sequence length="196" mass="21670">MRFFVPAFLTMFLLVPLAGLSAHAQTDGGEASSVETPSDPLDAMYRKLSRTRDPDLAAVFAKDIDDYLDRSPSATVSLLIKWSDEAEADGRTAAALDFLSEAIALRPDEPAAYRKRAVIHYTHGDFNRAMDDIGSALKLEPRDFGGLGLMATILDRTGRPEAALQVWRRYLDFYPADRDVGAYVDNTENDLAGRRL</sequence>
<evidence type="ECO:0000256" key="2">
    <source>
        <dbReference type="SAM" id="SignalP"/>
    </source>
</evidence>
<dbReference type="RefSeq" id="WP_183487681.1">
    <property type="nucleotide sequence ID" value="NZ_JACIDZ010000010.1"/>
</dbReference>
<evidence type="ECO:0000313" key="3">
    <source>
        <dbReference type="EMBL" id="MBB4123082.1"/>
    </source>
</evidence>
<comment type="caution">
    <text evidence="3">The sequence shown here is derived from an EMBL/GenBank/DDBJ whole genome shotgun (WGS) entry which is preliminary data.</text>
</comment>
<keyword evidence="2" id="KW-0732">Signal</keyword>
<name>A0A7W6PA88_9HYPH</name>
<dbReference type="InterPro" id="IPR011990">
    <property type="entry name" value="TPR-like_helical_dom_sf"/>
</dbReference>
<dbReference type="PROSITE" id="PS50005">
    <property type="entry name" value="TPR"/>
    <property type="match status" value="1"/>
</dbReference>
<dbReference type="SMART" id="SM00028">
    <property type="entry name" value="TPR"/>
    <property type="match status" value="3"/>
</dbReference>
<protein>
    <submittedName>
        <fullName evidence="3">Flp pilus assembly protein TadD</fullName>
    </submittedName>
</protein>
<keyword evidence="1" id="KW-0802">TPR repeat</keyword>
<dbReference type="Proteomes" id="UP000530571">
    <property type="component" value="Unassembled WGS sequence"/>
</dbReference>
<feature type="repeat" description="TPR" evidence="1">
    <location>
        <begin position="110"/>
        <end position="143"/>
    </location>
</feature>
<dbReference type="Gene3D" id="1.25.40.10">
    <property type="entry name" value="Tetratricopeptide repeat domain"/>
    <property type="match status" value="1"/>
</dbReference>
<evidence type="ECO:0000256" key="1">
    <source>
        <dbReference type="PROSITE-ProRule" id="PRU00339"/>
    </source>
</evidence>
<dbReference type="EMBL" id="JACIDZ010000010">
    <property type="protein sequence ID" value="MBB4123082.1"/>
    <property type="molecule type" value="Genomic_DNA"/>
</dbReference>
<accession>A0A7W6PA88</accession>
<dbReference type="InterPro" id="IPR019734">
    <property type="entry name" value="TPR_rpt"/>
</dbReference>
<organism evidence="3 4">
    <name type="scientific">Martelella radicis</name>
    <dbReference type="NCBI Taxonomy" id="1397476"/>
    <lineage>
        <taxon>Bacteria</taxon>
        <taxon>Pseudomonadati</taxon>
        <taxon>Pseudomonadota</taxon>
        <taxon>Alphaproteobacteria</taxon>
        <taxon>Hyphomicrobiales</taxon>
        <taxon>Aurantimonadaceae</taxon>
        <taxon>Martelella</taxon>
    </lineage>
</organism>
<dbReference type="AlphaFoldDB" id="A0A7W6PA88"/>
<feature type="chain" id="PRO_5030860934" evidence="2">
    <location>
        <begin position="25"/>
        <end position="196"/>
    </location>
</feature>